<evidence type="ECO:0000313" key="2">
    <source>
        <dbReference type="EMBL" id="SIT06854.1"/>
    </source>
</evidence>
<evidence type="ECO:0008006" key="4">
    <source>
        <dbReference type="Google" id="ProtNLM"/>
    </source>
</evidence>
<reference evidence="3" key="1">
    <citation type="submission" date="2017-01" db="EMBL/GenBank/DDBJ databases">
        <authorList>
            <person name="Varghese N."/>
            <person name="Submissions S."/>
        </authorList>
    </citation>
    <scope>NUCLEOTIDE SEQUENCE [LARGE SCALE GENOMIC DNA]</scope>
    <source>
        <strain evidence="3">DSM 19945</strain>
    </source>
</reference>
<dbReference type="AlphaFoldDB" id="A0A1N7P8D0"/>
<feature type="compositionally biased region" description="Basic and acidic residues" evidence="1">
    <location>
        <begin position="324"/>
        <end position="336"/>
    </location>
</feature>
<name>A0A1N7P8D0_9RHOB</name>
<evidence type="ECO:0000313" key="3">
    <source>
        <dbReference type="Proteomes" id="UP000186221"/>
    </source>
</evidence>
<feature type="region of interest" description="Disordered" evidence="1">
    <location>
        <begin position="171"/>
        <end position="292"/>
    </location>
</feature>
<gene>
    <name evidence="2" type="ORF">SAMN05421580_109136</name>
</gene>
<feature type="compositionally biased region" description="Polar residues" evidence="1">
    <location>
        <begin position="628"/>
        <end position="638"/>
    </location>
</feature>
<proteinExistence type="predicted"/>
<sequence length="886" mass="95021">MVGASKILTVSYGTFSCTLEGFEQPFNTMKAIAEYFRDLAADDRYFGAEPPQPDAEMLHKIAEREIQRRVEAKIQKNGIVLRPSEAEAQLEAPQPPVAEAPASAPSVRVPFAQPVPEAPQPQLTQVSIPVPRPDPVAEDAMPHDPVTESVAAKLQRIRAAVAQARASQAVEETAEFEAEPEAIAEPTGFVAPQEAPEADSAEGDFGFALDISGPLSDEETAEIGEVETPEAEAEVHSEPEVAPEPESAKAPETEPEPEPAEAPEAEIAPEAAPEAPAEAHDDAATITEVEAAEEAAIAAAEEMRQVRQRRRAERRAARLAQIEAEKAQAEAAKAESEADAQEESAADAPQEPEAAELEEAPLVSTEAVEAPAEDVTEDAPVETVSEEPDALIAEAAQELEAEASEPETVEAPVVEPARPMVRARVIKLRRAQPVEEAASDIAQAVQDAQPEAHEALAEAEAVAEDDADAMLAAIAAQLDEAPEETAQDAVEPVEAADEADEALLAELAALTEDLPDDDDWGTLTSLQTNLDAIEADEIEEDAAPIETVDETVAEAPVQEQPAFEPTEIEAAEVEPAAQAEEAEEAALESDYEDDLEEDFIEEFDEDESDLDDAPEAAAPTPVTPAPEQPTSEAPQAPTNKRALPEGDLSRLLEKADEQMAVTENRRRISAIAHLKAAVAATVADRKAGADSQQGSDETEPYRQDLSHAVRPRRPVAAAKTERPEGIMAQSARPEVRPAPLVLVSEQRVDRSTPEESVTAQAVRPRRITAASLHREIEPESAESSAEHEAISAEAATSFAEFAESRAPQGLGELLEAAAAYTEQVEGRPHFSPPQIMRKVTAIGEETFSREDRLRVFGTLLRQGKIAKVKRGQYAITEASRFYQRRA</sequence>
<feature type="compositionally biased region" description="Low complexity" evidence="1">
    <location>
        <begin position="265"/>
        <end position="276"/>
    </location>
</feature>
<feature type="region of interest" description="Disordered" evidence="1">
    <location>
        <begin position="679"/>
        <end position="733"/>
    </location>
</feature>
<feature type="compositionally biased region" description="Acidic residues" evidence="1">
    <location>
        <begin position="580"/>
        <end position="614"/>
    </location>
</feature>
<feature type="compositionally biased region" description="Acidic residues" evidence="1">
    <location>
        <begin position="216"/>
        <end position="232"/>
    </location>
</feature>
<keyword evidence="3" id="KW-1185">Reference proteome</keyword>
<protein>
    <recommendedName>
        <fullName evidence="4">Lipoprotein</fullName>
    </recommendedName>
</protein>
<dbReference type="EMBL" id="FTOG01000009">
    <property type="protein sequence ID" value="SIT06854.1"/>
    <property type="molecule type" value="Genomic_DNA"/>
</dbReference>
<dbReference type="RefSeq" id="WP_076485646.1">
    <property type="nucleotide sequence ID" value="NZ_FTOG01000009.1"/>
</dbReference>
<evidence type="ECO:0000256" key="1">
    <source>
        <dbReference type="SAM" id="MobiDB-lite"/>
    </source>
</evidence>
<feature type="compositionally biased region" description="Acidic residues" evidence="1">
    <location>
        <begin position="371"/>
        <end position="388"/>
    </location>
</feature>
<feature type="region of interest" description="Disordered" evidence="1">
    <location>
        <begin position="481"/>
        <end position="500"/>
    </location>
</feature>
<dbReference type="Proteomes" id="UP000186221">
    <property type="component" value="Unassembled WGS sequence"/>
</dbReference>
<feature type="compositionally biased region" description="Acidic residues" evidence="1">
    <location>
        <begin position="253"/>
        <end position="264"/>
    </location>
</feature>
<feature type="compositionally biased region" description="Acidic residues" evidence="1">
    <location>
        <begin position="172"/>
        <end position="182"/>
    </location>
</feature>
<feature type="compositionally biased region" description="Acidic residues" evidence="1">
    <location>
        <begin position="533"/>
        <end position="552"/>
    </location>
</feature>
<feature type="compositionally biased region" description="Basic and acidic residues" evidence="1">
    <location>
        <begin position="642"/>
        <end position="657"/>
    </location>
</feature>
<dbReference type="PROSITE" id="PS51257">
    <property type="entry name" value="PROKAR_LIPOPROTEIN"/>
    <property type="match status" value="1"/>
</dbReference>
<feature type="region of interest" description="Disordered" evidence="1">
    <location>
        <begin position="324"/>
        <end position="388"/>
    </location>
</feature>
<accession>A0A1N7P8D0</accession>
<organism evidence="2 3">
    <name type="scientific">Rhodobacter aestuarii</name>
    <dbReference type="NCBI Taxonomy" id="453582"/>
    <lineage>
        <taxon>Bacteria</taxon>
        <taxon>Pseudomonadati</taxon>
        <taxon>Pseudomonadota</taxon>
        <taxon>Alphaproteobacteria</taxon>
        <taxon>Rhodobacterales</taxon>
        <taxon>Rhodobacter group</taxon>
        <taxon>Rhodobacter</taxon>
    </lineage>
</organism>
<feature type="region of interest" description="Disordered" evidence="1">
    <location>
        <begin position="531"/>
        <end position="657"/>
    </location>
</feature>
<dbReference type="STRING" id="453582.SAMN05421580_109136"/>
<dbReference type="OrthoDB" id="7798282at2"/>